<dbReference type="Pfam" id="PF00884">
    <property type="entry name" value="Sulfatase"/>
    <property type="match status" value="1"/>
</dbReference>
<dbReference type="PANTHER" id="PTHR43751">
    <property type="entry name" value="SULFATASE"/>
    <property type="match status" value="1"/>
</dbReference>
<evidence type="ECO:0000313" key="2">
    <source>
        <dbReference type="EMBL" id="GKX29691.1"/>
    </source>
</evidence>
<dbReference type="CDD" id="cd16152">
    <property type="entry name" value="sulfatase_like"/>
    <property type="match status" value="1"/>
</dbReference>
<dbReference type="InterPro" id="IPR017850">
    <property type="entry name" value="Alkaline_phosphatase_core_sf"/>
</dbReference>
<proteinExistence type="predicted"/>
<evidence type="ECO:0000259" key="1">
    <source>
        <dbReference type="Pfam" id="PF00884"/>
    </source>
</evidence>
<keyword evidence="3" id="KW-1185">Reference proteome</keyword>
<comment type="caution">
    <text evidence="2">The sequence shown here is derived from an EMBL/GenBank/DDBJ whole genome shotgun (WGS) entry which is preliminary data.</text>
</comment>
<feature type="domain" description="Sulfatase N-terminal" evidence="1">
    <location>
        <begin position="5"/>
        <end position="337"/>
    </location>
</feature>
<evidence type="ECO:0000313" key="3">
    <source>
        <dbReference type="Proteomes" id="UP001144256"/>
    </source>
</evidence>
<dbReference type="PANTHER" id="PTHR43751:SF1">
    <property type="entry name" value="SULFATASE ATSG-RELATED"/>
    <property type="match status" value="1"/>
</dbReference>
<dbReference type="Proteomes" id="UP001144256">
    <property type="component" value="Unassembled WGS sequence"/>
</dbReference>
<name>A0A9W5YBM5_9FIRM</name>
<accession>A0A9W5YBM5</accession>
<dbReference type="EMBL" id="BRLB01000005">
    <property type="protein sequence ID" value="GKX29691.1"/>
    <property type="molecule type" value="Genomic_DNA"/>
</dbReference>
<sequence>MDNKPNILFYFSDQQRWDTIGCYGQELDITPNLDKLAKEGVLFEEAYTAQPVCGPCRAIFQSGQYPTQIKCFRNSVALPQNIKTLANYFEEGGYDNAYVGKWHLASDGELEKKPTIDYQTRAIPLERRGGYKGYWRVSDILEFTSHGYDGYVFDENNNKCEFKGYRVDCITDYALDYLDELSYDKPFFLTISHIEPHHQNDKKCYEGPNGSKTRFKDFKLPGDLEALGGNAKEMYPDYLGCCKSLDDNLGRVIDKLKEKGIYDNTIIIYASDHGSHFLTRNNDEHLNGYDDYKRSCHSACLHVPLIITGPGFRGGKKVKDLVSTASLPKTLLSMIGIDVGNTMIGEDLKKVVDGETNGRRNEIFAQISESRVGRCVRNEKYLYSVYAPNKNGGKFMNSDIYEEDFLYDLENDSYELNNLVNDDNYKDVRNDMAERLIYHMKLAGEKEPTIVPINR</sequence>
<dbReference type="RefSeq" id="WP_281815294.1">
    <property type="nucleotide sequence ID" value="NZ_BRLB01000005.1"/>
</dbReference>
<dbReference type="InterPro" id="IPR000917">
    <property type="entry name" value="Sulfatase_N"/>
</dbReference>
<reference evidence="2" key="1">
    <citation type="submission" date="2022-06" db="EMBL/GenBank/DDBJ databases">
        <title>Vallitalea longa sp. nov., an anaerobic bacterium isolated from marine sediment.</title>
        <authorList>
            <person name="Hirano S."/>
            <person name="Terahara T."/>
            <person name="Mori K."/>
            <person name="Hamada M."/>
            <person name="Matsumoto R."/>
            <person name="Kobayashi T."/>
        </authorList>
    </citation>
    <scope>NUCLEOTIDE SEQUENCE</scope>
    <source>
        <strain evidence="2">SH18-1</strain>
    </source>
</reference>
<protein>
    <submittedName>
        <fullName evidence="2">Sulfatase</fullName>
    </submittedName>
</protein>
<dbReference type="AlphaFoldDB" id="A0A9W5YBM5"/>
<organism evidence="2 3">
    <name type="scientific">Vallitalea longa</name>
    <dbReference type="NCBI Taxonomy" id="2936439"/>
    <lineage>
        <taxon>Bacteria</taxon>
        <taxon>Bacillati</taxon>
        <taxon>Bacillota</taxon>
        <taxon>Clostridia</taxon>
        <taxon>Lachnospirales</taxon>
        <taxon>Vallitaleaceae</taxon>
        <taxon>Vallitalea</taxon>
    </lineage>
</organism>
<dbReference type="Gene3D" id="3.40.720.10">
    <property type="entry name" value="Alkaline Phosphatase, subunit A"/>
    <property type="match status" value="1"/>
</dbReference>
<dbReference type="InterPro" id="IPR052701">
    <property type="entry name" value="GAG_Ulvan_Degrading_Sulfatases"/>
</dbReference>
<gene>
    <name evidence="2" type="ORF">SH1V18_21710</name>
</gene>
<dbReference type="SUPFAM" id="SSF53649">
    <property type="entry name" value="Alkaline phosphatase-like"/>
    <property type="match status" value="1"/>
</dbReference>